<sequence length="363" mass="39157">MTTTDTNAIVIAPFVPPSAPHGPDAAELHELVALDNAVCLSDSGGDHLRQTAEEMLPGWLDQTDRLRRGFIARRGGRLVGALLMGFAAETGSVAGEFDLLIEPGQWGQGIEDALLDVGEAEARALGRTSLQAWSLHPVAEDAEPYVPRTGWGRATRTDLARFLASRGYELEQVERNSGFDLRNSLEIATAAYARAEAAAGDDYRVVAWTLPTPAELRAGFAAILSRLATDVPSGDLVIDEEAWDEGRVLRREARLAAAGSLVSVAAVEHVPSGALVAYNELLIGEDRSGVTHQYGTLVAKEHRGHRLGMLVKAANLLRWRELAPQSPQVSTFNAEENRPMLDINEAIGFVPLSYAAAWQRALV</sequence>
<dbReference type="CDD" id="cd04301">
    <property type="entry name" value="NAT_SF"/>
    <property type="match status" value="1"/>
</dbReference>
<proteinExistence type="predicted"/>
<gene>
    <name evidence="2" type="ORF">GCM10017596_23560</name>
</gene>
<dbReference type="InterPro" id="IPR016181">
    <property type="entry name" value="Acyl_CoA_acyltransferase"/>
</dbReference>
<dbReference type="AlphaFoldDB" id="A0A9W6HV56"/>
<dbReference type="GO" id="GO:0016747">
    <property type="term" value="F:acyltransferase activity, transferring groups other than amino-acyl groups"/>
    <property type="evidence" value="ECO:0007669"/>
    <property type="project" value="InterPro"/>
</dbReference>
<name>A0A9W6HV56_9MICO</name>
<dbReference type="SUPFAM" id="SSF55729">
    <property type="entry name" value="Acyl-CoA N-acyltransferases (Nat)"/>
    <property type="match status" value="1"/>
</dbReference>
<feature type="domain" description="N-acetyltransferase" evidence="1">
    <location>
        <begin position="26"/>
        <end position="188"/>
    </location>
</feature>
<evidence type="ECO:0000259" key="1">
    <source>
        <dbReference type="PROSITE" id="PS51186"/>
    </source>
</evidence>
<protein>
    <submittedName>
        <fullName evidence="2">GNAT family N-acetyltransferase</fullName>
    </submittedName>
</protein>
<dbReference type="Proteomes" id="UP001142325">
    <property type="component" value="Unassembled WGS sequence"/>
</dbReference>
<organism evidence="2 3">
    <name type="scientific">Microbacterium keratanolyticum</name>
    <dbReference type="NCBI Taxonomy" id="67574"/>
    <lineage>
        <taxon>Bacteria</taxon>
        <taxon>Bacillati</taxon>
        <taxon>Actinomycetota</taxon>
        <taxon>Actinomycetes</taxon>
        <taxon>Micrococcales</taxon>
        <taxon>Microbacteriaceae</taxon>
        <taxon>Microbacterium</taxon>
    </lineage>
</organism>
<comment type="caution">
    <text evidence="2">The sequence shown here is derived from an EMBL/GenBank/DDBJ whole genome shotgun (WGS) entry which is preliminary data.</text>
</comment>
<evidence type="ECO:0000313" key="2">
    <source>
        <dbReference type="EMBL" id="GLK02641.1"/>
    </source>
</evidence>
<dbReference type="RefSeq" id="WP_204937486.1">
    <property type="nucleotide sequence ID" value="NZ_BAAAUM010000002.1"/>
</dbReference>
<reference evidence="2" key="2">
    <citation type="submission" date="2023-01" db="EMBL/GenBank/DDBJ databases">
        <authorList>
            <person name="Sun Q."/>
            <person name="Evtushenko L."/>
        </authorList>
    </citation>
    <scope>NUCLEOTIDE SEQUENCE</scope>
    <source>
        <strain evidence="2">VKM Ac-1958</strain>
    </source>
</reference>
<reference evidence="2" key="1">
    <citation type="journal article" date="2014" name="Int. J. Syst. Evol. Microbiol.">
        <title>Complete genome sequence of Corynebacterium casei LMG S-19264T (=DSM 44701T), isolated from a smear-ripened cheese.</title>
        <authorList>
            <consortium name="US DOE Joint Genome Institute (JGI-PGF)"/>
            <person name="Walter F."/>
            <person name="Albersmeier A."/>
            <person name="Kalinowski J."/>
            <person name="Ruckert C."/>
        </authorList>
    </citation>
    <scope>NUCLEOTIDE SEQUENCE</scope>
    <source>
        <strain evidence="2">VKM Ac-1958</strain>
    </source>
</reference>
<accession>A0A9W6HV56</accession>
<dbReference type="EMBL" id="BSET01000002">
    <property type="protein sequence ID" value="GLK02641.1"/>
    <property type="molecule type" value="Genomic_DNA"/>
</dbReference>
<dbReference type="PROSITE" id="PS51186">
    <property type="entry name" value="GNAT"/>
    <property type="match status" value="1"/>
</dbReference>
<dbReference type="Pfam" id="PF00583">
    <property type="entry name" value="Acetyltransf_1"/>
    <property type="match status" value="1"/>
</dbReference>
<keyword evidence="3" id="KW-1185">Reference proteome</keyword>
<evidence type="ECO:0000313" key="3">
    <source>
        <dbReference type="Proteomes" id="UP001142325"/>
    </source>
</evidence>
<dbReference type="Gene3D" id="3.40.630.30">
    <property type="match status" value="1"/>
</dbReference>
<dbReference type="InterPro" id="IPR000182">
    <property type="entry name" value="GNAT_dom"/>
</dbReference>